<name>A0ABY6AFW1_9GAMM</name>
<dbReference type="NCBIfam" id="TIGR03298">
    <property type="entry name" value="argP"/>
    <property type="match status" value="1"/>
</dbReference>
<evidence type="ECO:0000256" key="3">
    <source>
        <dbReference type="ARBA" id="ARBA00023125"/>
    </source>
</evidence>
<gene>
    <name evidence="6" type="ORF">HUF19_15095</name>
</gene>
<keyword evidence="4" id="KW-0804">Transcription</keyword>
<dbReference type="InterPro" id="IPR017685">
    <property type="entry name" value="ArgP"/>
</dbReference>
<evidence type="ECO:0000256" key="4">
    <source>
        <dbReference type="ARBA" id="ARBA00023163"/>
    </source>
</evidence>
<dbReference type="InterPro" id="IPR036390">
    <property type="entry name" value="WH_DNA-bd_sf"/>
</dbReference>
<proteinExistence type="inferred from homology"/>
<reference evidence="7" key="1">
    <citation type="submission" date="2020-06" db="EMBL/GenBank/DDBJ databases">
        <title>Thalassolituus marinus alknpb1M-1, a hydrocarbon-degrading bacterium isolated from the deep-sea overlying water using an in-situ strategy from the South China Sea basin.</title>
        <authorList>
            <person name="Dong C."/>
            <person name="Chen Y."/>
            <person name="Shao Z."/>
        </authorList>
    </citation>
    <scope>NUCLEOTIDE SEQUENCE [LARGE SCALE GENOMIC DNA]</scope>
    <source>
        <strain evidence="7">alknpb1M-1</strain>
    </source>
</reference>
<dbReference type="InterPro" id="IPR000847">
    <property type="entry name" value="LysR_HTH_N"/>
</dbReference>
<comment type="similarity">
    <text evidence="1">Belongs to the LysR transcriptional regulatory family.</text>
</comment>
<dbReference type="Gene3D" id="3.40.190.290">
    <property type="match status" value="1"/>
</dbReference>
<dbReference type="Proteomes" id="UP001065322">
    <property type="component" value="Chromosome"/>
</dbReference>
<evidence type="ECO:0000256" key="1">
    <source>
        <dbReference type="ARBA" id="ARBA00009437"/>
    </source>
</evidence>
<dbReference type="InterPro" id="IPR036388">
    <property type="entry name" value="WH-like_DNA-bd_sf"/>
</dbReference>
<dbReference type="NCBIfam" id="NF002964">
    <property type="entry name" value="PRK03635.1"/>
    <property type="match status" value="1"/>
</dbReference>
<evidence type="ECO:0000313" key="6">
    <source>
        <dbReference type="EMBL" id="UXD88675.1"/>
    </source>
</evidence>
<dbReference type="RefSeq" id="WP_270049427.1">
    <property type="nucleotide sequence ID" value="NZ_CP054475.1"/>
</dbReference>
<sequence length="295" mass="33232">MMDYRALEALVAVLECRGFERAAQRLNVSQSAVSQRIRQLEFRLGQPVLLRTSPPRLTDLGQRLTNHLQQVQQLEQGLLLPQESAESVKIRLAVNADTLDTWLAPALLRCDDYVQMDFDFVVEDQDVGLKRMRNGEVMACICATAAPVNGGLSQPLGVMRYRALASPEFIQRHQLKRNQQHIAQVPCLIFSGDDRLQHRFLQSVSPEHAEPQRTHQCPSSGGFVRMALAGIGYGMIPQVQVAEHIKSGELRDVVPGYHLDVPLYWHYWQTESSLLKSLRSAVVAEAEKILLPLKH</sequence>
<dbReference type="EMBL" id="CP054475">
    <property type="protein sequence ID" value="UXD88675.1"/>
    <property type="molecule type" value="Genomic_DNA"/>
</dbReference>
<dbReference type="PANTHER" id="PTHR30579">
    <property type="entry name" value="TRANSCRIPTIONAL REGULATOR"/>
    <property type="match status" value="1"/>
</dbReference>
<dbReference type="SUPFAM" id="SSF46785">
    <property type="entry name" value="Winged helix' DNA-binding domain"/>
    <property type="match status" value="1"/>
</dbReference>
<protein>
    <submittedName>
        <fullName evidence="6">LysR family transcriptional regulator ArgP</fullName>
    </submittedName>
</protein>
<evidence type="ECO:0000256" key="2">
    <source>
        <dbReference type="ARBA" id="ARBA00023015"/>
    </source>
</evidence>
<dbReference type="Gene3D" id="1.10.10.10">
    <property type="entry name" value="Winged helix-like DNA-binding domain superfamily/Winged helix DNA-binding domain"/>
    <property type="match status" value="1"/>
</dbReference>
<dbReference type="PROSITE" id="PS50931">
    <property type="entry name" value="HTH_LYSR"/>
    <property type="match status" value="1"/>
</dbReference>
<evidence type="ECO:0000313" key="7">
    <source>
        <dbReference type="Proteomes" id="UP001065322"/>
    </source>
</evidence>
<dbReference type="Pfam" id="PF03466">
    <property type="entry name" value="LysR_substrate"/>
    <property type="match status" value="1"/>
</dbReference>
<dbReference type="SUPFAM" id="SSF53850">
    <property type="entry name" value="Periplasmic binding protein-like II"/>
    <property type="match status" value="1"/>
</dbReference>
<organism evidence="6 7">
    <name type="scientific">Thalassolituus hydrocarboniclasticus</name>
    <dbReference type="NCBI Taxonomy" id="2742796"/>
    <lineage>
        <taxon>Bacteria</taxon>
        <taxon>Pseudomonadati</taxon>
        <taxon>Pseudomonadota</taxon>
        <taxon>Gammaproteobacteria</taxon>
        <taxon>Oceanospirillales</taxon>
        <taxon>Oceanospirillaceae</taxon>
        <taxon>Thalassolituus</taxon>
    </lineage>
</organism>
<keyword evidence="3" id="KW-0238">DNA-binding</keyword>
<accession>A0ABY6AFW1</accession>
<keyword evidence="2" id="KW-0805">Transcription regulation</keyword>
<feature type="domain" description="HTH lysR-type" evidence="5">
    <location>
        <begin position="2"/>
        <end position="58"/>
    </location>
</feature>
<keyword evidence="7" id="KW-1185">Reference proteome</keyword>
<dbReference type="PRINTS" id="PR00039">
    <property type="entry name" value="HTHLYSR"/>
</dbReference>
<dbReference type="InterPro" id="IPR050176">
    <property type="entry name" value="LTTR"/>
</dbReference>
<dbReference type="PANTHER" id="PTHR30579:SF2">
    <property type="entry name" value="HTH-TYPE TRANSCRIPTIONAL REGULATOR ARGP"/>
    <property type="match status" value="1"/>
</dbReference>
<dbReference type="Pfam" id="PF00126">
    <property type="entry name" value="HTH_1"/>
    <property type="match status" value="1"/>
</dbReference>
<dbReference type="InterPro" id="IPR005119">
    <property type="entry name" value="LysR_subst-bd"/>
</dbReference>
<dbReference type="NCBIfam" id="NF009888">
    <property type="entry name" value="PRK13348.1"/>
    <property type="match status" value="1"/>
</dbReference>
<evidence type="ECO:0000259" key="5">
    <source>
        <dbReference type="PROSITE" id="PS50931"/>
    </source>
</evidence>